<gene>
    <name evidence="4" type="ORF">H0H12_16700</name>
</gene>
<keyword evidence="3" id="KW-0812">Transmembrane</keyword>
<keyword evidence="3" id="KW-1133">Transmembrane helix</keyword>
<dbReference type="PANTHER" id="PTHR43869:SF1">
    <property type="entry name" value="GLYCINE BETAINE_PROLINE BETAINE TRANSPORT SYSTEM ATP-BINDING PROTEIN PROV"/>
    <property type="match status" value="1"/>
</dbReference>
<proteinExistence type="predicted"/>
<dbReference type="PANTHER" id="PTHR43869">
    <property type="entry name" value="GLYCINE BETAINE/PROLINE BETAINE TRANSPORT SYSTEM ATP-BINDING PROTEIN PROV"/>
    <property type="match status" value="1"/>
</dbReference>
<evidence type="ECO:0000313" key="4">
    <source>
        <dbReference type="EMBL" id="QLJ12107.1"/>
    </source>
</evidence>
<dbReference type="EMBL" id="CP059052">
    <property type="protein sequence ID" value="QLJ12107.1"/>
    <property type="molecule type" value="Genomic_DNA"/>
</dbReference>
<keyword evidence="1" id="KW-0547">Nucleotide-binding</keyword>
<protein>
    <submittedName>
        <fullName evidence="4">ATP-binding cassette domain-containing protein</fullName>
    </submittedName>
</protein>
<dbReference type="PROSITE" id="PS50893">
    <property type="entry name" value="ABC_TRANSPORTER_2"/>
    <property type="match status" value="1"/>
</dbReference>
<dbReference type="Proteomes" id="UP000510934">
    <property type="component" value="Chromosome"/>
</dbReference>
<accession>A0A7D5VVU1</accession>
<dbReference type="PROSITE" id="PS00211">
    <property type="entry name" value="ABC_TRANSPORTER_1"/>
    <property type="match status" value="1"/>
</dbReference>
<dbReference type="GO" id="GO:0016887">
    <property type="term" value="F:ATP hydrolysis activity"/>
    <property type="evidence" value="ECO:0007669"/>
    <property type="project" value="InterPro"/>
</dbReference>
<feature type="transmembrane region" description="Helical" evidence="3">
    <location>
        <begin position="194"/>
        <end position="213"/>
    </location>
</feature>
<organism evidence="4 5">
    <name type="scientific">Pseudomonas putida</name>
    <name type="common">Arthrobacter siderocapsulatus</name>
    <dbReference type="NCBI Taxonomy" id="303"/>
    <lineage>
        <taxon>Bacteria</taxon>
        <taxon>Pseudomonadati</taxon>
        <taxon>Pseudomonadota</taxon>
        <taxon>Gammaproteobacteria</taxon>
        <taxon>Pseudomonadales</taxon>
        <taxon>Pseudomonadaceae</taxon>
        <taxon>Pseudomonas</taxon>
    </lineage>
</organism>
<dbReference type="SUPFAM" id="SSF52540">
    <property type="entry name" value="P-loop containing nucleoside triphosphate hydrolases"/>
    <property type="match status" value="1"/>
</dbReference>
<name>A0A7D5VVU1_PSEPU</name>
<dbReference type="InterPro" id="IPR027417">
    <property type="entry name" value="P-loop_NTPase"/>
</dbReference>
<dbReference type="SMART" id="SM00382">
    <property type="entry name" value="AAA"/>
    <property type="match status" value="1"/>
</dbReference>
<keyword evidence="2 4" id="KW-0067">ATP-binding</keyword>
<keyword evidence="3" id="KW-0472">Membrane</keyword>
<reference evidence="4 5" key="1">
    <citation type="journal article" date="2009" name="Mikrobiologiia">
        <title>[Phenanthren biodegradation and interaction of Pseudomonas putida BS3701 and Burkholderia sp.BS3702 in plant rhizosphere].</title>
        <authorList>
            <person name="Ovchinnikova A.A."/>
            <person name="Vetrova A.A."/>
            <person name="Filonov A.E."/>
            <person name="Boronin A.M."/>
        </authorList>
    </citation>
    <scope>NUCLEOTIDE SEQUENCE [LARGE SCALE GENOMIC DNA]</scope>
    <source>
        <strain evidence="4 5">BS3701</strain>
    </source>
</reference>
<dbReference type="Pfam" id="PF00005">
    <property type="entry name" value="ABC_tran"/>
    <property type="match status" value="1"/>
</dbReference>
<sequence>MIADKYPLIANDPLETPARISADFLGSASIPAVALEFRAVTKRYEGSRSGSSNAVEQVNLAVRRGEVLCLMGTSGSGKSTLLRHVNRLIEPSSGEVLIDGEALSDLTQPALRQLRSQRIGMVFQHFGLLPHRSVLDNVALPLGLRGEPERTRRAAAQRQLQAVGLKAWGERLPHELSGGMQQRVGLARATTHRWVIWLLPMAGFAAGLVYHLIGKPVNAAITY</sequence>
<evidence type="ECO:0000256" key="1">
    <source>
        <dbReference type="ARBA" id="ARBA00022741"/>
    </source>
</evidence>
<dbReference type="GO" id="GO:0005524">
    <property type="term" value="F:ATP binding"/>
    <property type="evidence" value="ECO:0007669"/>
    <property type="project" value="UniProtKB-KW"/>
</dbReference>
<dbReference type="InterPro" id="IPR017871">
    <property type="entry name" value="ABC_transporter-like_CS"/>
</dbReference>
<evidence type="ECO:0000256" key="2">
    <source>
        <dbReference type="ARBA" id="ARBA00022840"/>
    </source>
</evidence>
<dbReference type="InterPro" id="IPR003439">
    <property type="entry name" value="ABC_transporter-like_ATP-bd"/>
</dbReference>
<dbReference type="InterPro" id="IPR003593">
    <property type="entry name" value="AAA+_ATPase"/>
</dbReference>
<evidence type="ECO:0000313" key="5">
    <source>
        <dbReference type="Proteomes" id="UP000510934"/>
    </source>
</evidence>
<dbReference type="AlphaFoldDB" id="A0A7D5VVU1"/>
<evidence type="ECO:0000256" key="3">
    <source>
        <dbReference type="SAM" id="Phobius"/>
    </source>
</evidence>
<dbReference type="Gene3D" id="3.40.50.300">
    <property type="entry name" value="P-loop containing nucleotide triphosphate hydrolases"/>
    <property type="match status" value="1"/>
</dbReference>
<dbReference type="InterPro" id="IPR051921">
    <property type="entry name" value="ABC_osmolyte_uptake_ATP-bind"/>
</dbReference>